<evidence type="ECO:0000313" key="2">
    <source>
        <dbReference type="EMBL" id="GMT09767.1"/>
    </source>
</evidence>
<dbReference type="EMBL" id="BTSY01000001">
    <property type="protein sequence ID" value="GMT09767.1"/>
    <property type="molecule type" value="Genomic_DNA"/>
</dbReference>
<protein>
    <submittedName>
        <fullName evidence="2">Uncharacterized protein</fullName>
    </submittedName>
</protein>
<dbReference type="AlphaFoldDB" id="A0AAV5UT56"/>
<evidence type="ECO:0000313" key="3">
    <source>
        <dbReference type="Proteomes" id="UP001432322"/>
    </source>
</evidence>
<feature type="non-terminal residue" evidence="2">
    <location>
        <position position="1"/>
    </location>
</feature>
<dbReference type="Proteomes" id="UP001432322">
    <property type="component" value="Unassembled WGS sequence"/>
</dbReference>
<organism evidence="2 3">
    <name type="scientific">Pristionchus fissidentatus</name>
    <dbReference type="NCBI Taxonomy" id="1538716"/>
    <lineage>
        <taxon>Eukaryota</taxon>
        <taxon>Metazoa</taxon>
        <taxon>Ecdysozoa</taxon>
        <taxon>Nematoda</taxon>
        <taxon>Chromadorea</taxon>
        <taxon>Rhabditida</taxon>
        <taxon>Rhabditina</taxon>
        <taxon>Diplogasteromorpha</taxon>
        <taxon>Diplogasteroidea</taxon>
        <taxon>Neodiplogasteridae</taxon>
        <taxon>Pristionchus</taxon>
    </lineage>
</organism>
<proteinExistence type="predicted"/>
<gene>
    <name evidence="2" type="ORF">PFISCL1PPCAC_1064</name>
</gene>
<accession>A0AAV5UT56</accession>
<feature type="region of interest" description="Disordered" evidence="1">
    <location>
        <begin position="81"/>
        <end position="106"/>
    </location>
</feature>
<evidence type="ECO:0000256" key="1">
    <source>
        <dbReference type="SAM" id="MobiDB-lite"/>
    </source>
</evidence>
<keyword evidence="3" id="KW-1185">Reference proteome</keyword>
<sequence>LRELKNDNRTMDGDSGQLGLGCNSAGFGGTLNLSAKHFLFVASTATPVGEKAGSRSALFISHRSSGAVSCTSSRCSHLHTAHSTRGRTGKVGDLSPVTPIGTDSDDKKNSYNFGIHHVKEKRRCD</sequence>
<reference evidence="2" key="1">
    <citation type="submission" date="2023-10" db="EMBL/GenBank/DDBJ databases">
        <title>Genome assembly of Pristionchus species.</title>
        <authorList>
            <person name="Yoshida K."/>
            <person name="Sommer R.J."/>
        </authorList>
    </citation>
    <scope>NUCLEOTIDE SEQUENCE</scope>
    <source>
        <strain evidence="2">RS5133</strain>
    </source>
</reference>
<comment type="caution">
    <text evidence="2">The sequence shown here is derived from an EMBL/GenBank/DDBJ whole genome shotgun (WGS) entry which is preliminary data.</text>
</comment>
<name>A0AAV5UT56_9BILA</name>